<dbReference type="AlphaFoldDB" id="A0A9W7XUE9"/>
<dbReference type="Gene3D" id="1.10.10.820">
    <property type="match status" value="1"/>
</dbReference>
<dbReference type="PRINTS" id="PR00193">
    <property type="entry name" value="MYOSINHEAVY"/>
</dbReference>
<organism evidence="9 10">
    <name type="scientific">Coemansia biformis</name>
    <dbReference type="NCBI Taxonomy" id="1286918"/>
    <lineage>
        <taxon>Eukaryota</taxon>
        <taxon>Fungi</taxon>
        <taxon>Fungi incertae sedis</taxon>
        <taxon>Zoopagomycota</taxon>
        <taxon>Kickxellomycotina</taxon>
        <taxon>Kickxellomycetes</taxon>
        <taxon>Kickxellales</taxon>
        <taxon>Kickxellaceae</taxon>
        <taxon>Coemansia</taxon>
    </lineage>
</organism>
<keyword evidence="1 6" id="KW-0547">Nucleotide-binding</keyword>
<dbReference type="PROSITE" id="PS51456">
    <property type="entry name" value="MYOSIN_MOTOR"/>
    <property type="match status" value="1"/>
</dbReference>
<keyword evidence="3 6" id="KW-0518">Myosin</keyword>
<dbReference type="GO" id="GO:0000146">
    <property type="term" value="F:microfilament motor activity"/>
    <property type="evidence" value="ECO:0007669"/>
    <property type="project" value="TreeGrafter"/>
</dbReference>
<keyword evidence="5 6" id="KW-0009">Actin-binding</keyword>
<dbReference type="Pfam" id="PF00063">
    <property type="entry name" value="Myosin_head"/>
    <property type="match status" value="1"/>
</dbReference>
<dbReference type="InterPro" id="IPR027417">
    <property type="entry name" value="P-loop_NTPase"/>
</dbReference>
<comment type="similarity">
    <text evidence="6">Belongs to the TRAFAC class myosin-kinesin ATPase superfamily. Myosin family.</text>
</comment>
<dbReference type="GO" id="GO:0016459">
    <property type="term" value="C:myosin complex"/>
    <property type="evidence" value="ECO:0007669"/>
    <property type="project" value="UniProtKB-KW"/>
</dbReference>
<dbReference type="SMART" id="SM00242">
    <property type="entry name" value="MYSc"/>
    <property type="match status" value="1"/>
</dbReference>
<dbReference type="GO" id="GO:0007015">
    <property type="term" value="P:actin filament organization"/>
    <property type="evidence" value="ECO:0007669"/>
    <property type="project" value="TreeGrafter"/>
</dbReference>
<evidence type="ECO:0000313" key="9">
    <source>
        <dbReference type="EMBL" id="KAJ1721034.1"/>
    </source>
</evidence>
<sequence length="593" mass="64478">MGLFGSLKKSKDGDARPDPRVNGAAATPFYGRQRGPAGDPSVARPSIGRGGCNSDADIASTDDLVVLGAARARAREAAAAATQEPAATVDQVASAVIDCFENAVPYFRIYTSILVACHSEPAMASGLFSEEAGVVYSDACYHDLDLAARDSLDPHLYELVADAYTHLRRLREDQLIVLSGVSGSGKSESAKLITDQLCVLASHSGRHTTRAQFQMAYVGAIVEAFSSAQTLECQGATRAGLWQEVQFNERGHISGAKVVSFGLDRWRVTDRIPGERTFNVFYYLLHGSTSTERHNWQFRHGGEESWFRYLAVDRPPRKIVPAYVQKLPAPSTAHYAYMMDQLRTALSVCGIKARQQHAIFRVLAAIMHLGNVDFVDAPDRSEESAVPKNPEEIDFVAEYLGIPPSALAAALSYKTALVNSDLCTVFLNNHGARAQRDALARTLYHLLYYWLIDQLNQNVGDPNATNHIAVLHMYGFSLLPISKADAGGEVPVASFEQLAINIANERLCGHIMREVLGNETGIAQRMSDDMASGLGHVSWSDRLQATHLLLGDYDRRGGVVGAIEAHASESETPLDDIALVNSINRKFGGNSSF</sequence>
<dbReference type="SUPFAM" id="SSF52540">
    <property type="entry name" value="P-loop containing nucleoside triphosphate hydrolases"/>
    <property type="match status" value="1"/>
</dbReference>
<dbReference type="GO" id="GO:0005524">
    <property type="term" value="F:ATP binding"/>
    <property type="evidence" value="ECO:0007669"/>
    <property type="project" value="UniProtKB-UniRule"/>
</dbReference>
<evidence type="ECO:0000259" key="8">
    <source>
        <dbReference type="PROSITE" id="PS51456"/>
    </source>
</evidence>
<keyword evidence="2 6" id="KW-0067">ATP-binding</keyword>
<feature type="binding site" evidence="6">
    <location>
        <begin position="180"/>
        <end position="187"/>
    </location>
    <ligand>
        <name>ATP</name>
        <dbReference type="ChEBI" id="CHEBI:30616"/>
    </ligand>
</feature>
<evidence type="ECO:0000256" key="2">
    <source>
        <dbReference type="ARBA" id="ARBA00022840"/>
    </source>
</evidence>
<keyword evidence="4 6" id="KW-0505">Motor protein</keyword>
<reference evidence="9" key="1">
    <citation type="submission" date="2022-07" db="EMBL/GenBank/DDBJ databases">
        <title>Phylogenomic reconstructions and comparative analyses of Kickxellomycotina fungi.</title>
        <authorList>
            <person name="Reynolds N.K."/>
            <person name="Stajich J.E."/>
            <person name="Barry K."/>
            <person name="Grigoriev I.V."/>
            <person name="Crous P."/>
            <person name="Smith M.E."/>
        </authorList>
    </citation>
    <scope>NUCLEOTIDE SEQUENCE</scope>
    <source>
        <strain evidence="9">BCRC 34381</strain>
    </source>
</reference>
<dbReference type="OrthoDB" id="370884at2759"/>
<feature type="compositionally biased region" description="Basic and acidic residues" evidence="7">
    <location>
        <begin position="9"/>
        <end position="19"/>
    </location>
</feature>
<feature type="region of interest" description="Disordered" evidence="7">
    <location>
        <begin position="1"/>
        <end position="46"/>
    </location>
</feature>
<evidence type="ECO:0000256" key="4">
    <source>
        <dbReference type="ARBA" id="ARBA00023175"/>
    </source>
</evidence>
<name>A0A9W7XUE9_9FUNG</name>
<evidence type="ECO:0000256" key="1">
    <source>
        <dbReference type="ARBA" id="ARBA00022741"/>
    </source>
</evidence>
<evidence type="ECO:0000256" key="5">
    <source>
        <dbReference type="ARBA" id="ARBA00023203"/>
    </source>
</evidence>
<evidence type="ECO:0000256" key="7">
    <source>
        <dbReference type="SAM" id="MobiDB-lite"/>
    </source>
</evidence>
<dbReference type="Gene3D" id="1.20.58.530">
    <property type="match status" value="1"/>
</dbReference>
<dbReference type="PANTHER" id="PTHR13140:SF550">
    <property type="entry name" value="MYOSIN-IIIB ISOFORM X1"/>
    <property type="match status" value="1"/>
</dbReference>
<protein>
    <recommendedName>
        <fullName evidence="8">Myosin motor domain-containing protein</fullName>
    </recommendedName>
</protein>
<feature type="domain" description="Myosin motor" evidence="8">
    <location>
        <begin position="139"/>
        <end position="507"/>
    </location>
</feature>
<dbReference type="Proteomes" id="UP001143981">
    <property type="component" value="Unassembled WGS sequence"/>
</dbReference>
<comment type="caution">
    <text evidence="9">The sequence shown here is derived from an EMBL/GenBank/DDBJ whole genome shotgun (WGS) entry which is preliminary data.</text>
</comment>
<keyword evidence="10" id="KW-1185">Reference proteome</keyword>
<evidence type="ECO:0000313" key="10">
    <source>
        <dbReference type="Proteomes" id="UP001143981"/>
    </source>
</evidence>
<proteinExistence type="inferred from homology"/>
<accession>A0A9W7XUE9</accession>
<dbReference type="GO" id="GO:0016020">
    <property type="term" value="C:membrane"/>
    <property type="evidence" value="ECO:0007669"/>
    <property type="project" value="TreeGrafter"/>
</dbReference>
<dbReference type="Gene3D" id="1.20.120.720">
    <property type="entry name" value="Myosin VI head, motor domain, U50 subdomain"/>
    <property type="match status" value="1"/>
</dbReference>
<comment type="caution">
    <text evidence="6">Lacks conserved residue(s) required for the propagation of feature annotation.</text>
</comment>
<dbReference type="InterPro" id="IPR036961">
    <property type="entry name" value="Kinesin_motor_dom_sf"/>
</dbReference>
<evidence type="ECO:0000256" key="6">
    <source>
        <dbReference type="PROSITE-ProRule" id="PRU00782"/>
    </source>
</evidence>
<feature type="non-terminal residue" evidence="9">
    <location>
        <position position="593"/>
    </location>
</feature>
<dbReference type="GO" id="GO:0005737">
    <property type="term" value="C:cytoplasm"/>
    <property type="evidence" value="ECO:0007669"/>
    <property type="project" value="TreeGrafter"/>
</dbReference>
<dbReference type="PANTHER" id="PTHR13140">
    <property type="entry name" value="MYOSIN"/>
    <property type="match status" value="1"/>
</dbReference>
<evidence type="ECO:0000256" key="3">
    <source>
        <dbReference type="ARBA" id="ARBA00023123"/>
    </source>
</evidence>
<gene>
    <name evidence="9" type="ORF">LPJ61_006093</name>
</gene>
<dbReference type="EMBL" id="JANBOI010002568">
    <property type="protein sequence ID" value="KAJ1721034.1"/>
    <property type="molecule type" value="Genomic_DNA"/>
</dbReference>
<dbReference type="Gene3D" id="3.40.850.10">
    <property type="entry name" value="Kinesin motor domain"/>
    <property type="match status" value="1"/>
</dbReference>
<dbReference type="GO" id="GO:0051015">
    <property type="term" value="F:actin filament binding"/>
    <property type="evidence" value="ECO:0007669"/>
    <property type="project" value="TreeGrafter"/>
</dbReference>
<dbReference type="InterPro" id="IPR001609">
    <property type="entry name" value="Myosin_head_motor_dom-like"/>
</dbReference>